<comment type="similarity">
    <text evidence="2 9">Belongs to the copper/topaquinone oxidase family.</text>
</comment>
<feature type="domain" description="DUF1965" evidence="13">
    <location>
        <begin position="269"/>
        <end position="335"/>
    </location>
</feature>
<dbReference type="InterPro" id="IPR016182">
    <property type="entry name" value="Cu_amine_oxidase_N-reg"/>
</dbReference>
<evidence type="ECO:0000313" key="14">
    <source>
        <dbReference type="EMBL" id="KAA8904616.1"/>
    </source>
</evidence>
<dbReference type="InterPro" id="IPR015798">
    <property type="entry name" value="Cu_amine_oxidase_C"/>
</dbReference>
<feature type="signal peptide" evidence="10">
    <location>
        <begin position="1"/>
        <end position="19"/>
    </location>
</feature>
<dbReference type="EC" id="1.4.3.-" evidence="9"/>
<dbReference type="SUPFAM" id="SSF49998">
    <property type="entry name" value="Amine oxidase catalytic domain"/>
    <property type="match status" value="1"/>
</dbReference>
<dbReference type="EMBL" id="VXIS01000106">
    <property type="protein sequence ID" value="KAA8904616.1"/>
    <property type="molecule type" value="Genomic_DNA"/>
</dbReference>
<evidence type="ECO:0000256" key="1">
    <source>
        <dbReference type="ARBA" id="ARBA00001935"/>
    </source>
</evidence>
<evidence type="ECO:0000313" key="15">
    <source>
        <dbReference type="Proteomes" id="UP000326924"/>
    </source>
</evidence>
<evidence type="ECO:0000256" key="10">
    <source>
        <dbReference type="SAM" id="SignalP"/>
    </source>
</evidence>
<feature type="active site" description="Proton acceptor" evidence="7">
    <location>
        <position position="421"/>
    </location>
</feature>
<dbReference type="Proteomes" id="UP000326924">
    <property type="component" value="Unassembled WGS sequence"/>
</dbReference>
<feature type="active site" description="Schiff-base intermediate with substrate; via topaquinone" evidence="7">
    <location>
        <position position="502"/>
    </location>
</feature>
<keyword evidence="15" id="KW-1185">Reference proteome</keyword>
<dbReference type="Gene3D" id="2.70.98.20">
    <property type="entry name" value="Copper amine oxidase, catalytic domain"/>
    <property type="match status" value="1"/>
</dbReference>
<evidence type="ECO:0000256" key="3">
    <source>
        <dbReference type="ARBA" id="ARBA00022723"/>
    </source>
</evidence>
<comment type="cofactor">
    <cofactor evidence="1">
        <name>Cu cation</name>
        <dbReference type="ChEBI" id="CHEBI:23378"/>
    </cofactor>
</comment>
<dbReference type="Gene3D" id="3.10.450.40">
    <property type="match status" value="2"/>
</dbReference>
<dbReference type="Pfam" id="PF02727">
    <property type="entry name" value="Cu_amine_oxidN2"/>
    <property type="match status" value="1"/>
</dbReference>
<dbReference type="Pfam" id="PF01179">
    <property type="entry name" value="Cu_amine_oxid"/>
    <property type="match status" value="1"/>
</dbReference>
<dbReference type="PANTHER" id="PTHR10638">
    <property type="entry name" value="COPPER AMINE OXIDASE"/>
    <property type="match status" value="1"/>
</dbReference>
<accession>A0A5J5EUN5</accession>
<dbReference type="OrthoDB" id="3341590at2759"/>
<gene>
    <name evidence="14" type="ORF">FN846DRAFT_25854</name>
</gene>
<feature type="domain" description="Copper amine oxidase N2-terminal" evidence="12">
    <location>
        <begin position="109"/>
        <end position="174"/>
    </location>
</feature>
<keyword evidence="10" id="KW-0732">Signal</keyword>
<dbReference type="AlphaFoldDB" id="A0A5J5EUN5"/>
<evidence type="ECO:0000256" key="7">
    <source>
        <dbReference type="PIRSR" id="PIRSR600269-50"/>
    </source>
</evidence>
<protein>
    <recommendedName>
        <fullName evidence="9">Amine oxidase</fullName>
        <ecNumber evidence="9">1.4.3.-</ecNumber>
    </recommendedName>
</protein>
<dbReference type="GO" id="GO:0008131">
    <property type="term" value="F:primary methylamine oxidase activity"/>
    <property type="evidence" value="ECO:0007669"/>
    <property type="project" value="InterPro"/>
</dbReference>
<keyword evidence="3 9" id="KW-0479">Metal-binding</keyword>
<evidence type="ECO:0000256" key="5">
    <source>
        <dbReference type="ARBA" id="ARBA00023002"/>
    </source>
</evidence>
<keyword evidence="5 9" id="KW-0560">Oxidoreductase</keyword>
<dbReference type="Pfam" id="PF09248">
    <property type="entry name" value="DUF1965"/>
    <property type="match status" value="1"/>
</dbReference>
<dbReference type="InterPro" id="IPR000269">
    <property type="entry name" value="Cu_amine_oxidase"/>
</dbReference>
<reference evidence="14 15" key="1">
    <citation type="submission" date="2019-09" db="EMBL/GenBank/DDBJ databases">
        <title>Draft genome of the ectomycorrhizal ascomycete Sphaerosporella brunnea.</title>
        <authorList>
            <consortium name="DOE Joint Genome Institute"/>
            <person name="Benucci G.M."/>
            <person name="Marozzi G."/>
            <person name="Antonielli L."/>
            <person name="Sanchez S."/>
            <person name="Marco P."/>
            <person name="Wang X."/>
            <person name="Falini L.B."/>
            <person name="Barry K."/>
            <person name="Haridas S."/>
            <person name="Lipzen A."/>
            <person name="Labutti K."/>
            <person name="Grigoriev I.V."/>
            <person name="Murat C."/>
            <person name="Martin F."/>
            <person name="Albertini E."/>
            <person name="Donnini D."/>
            <person name="Bonito G."/>
        </authorList>
    </citation>
    <scope>NUCLEOTIDE SEQUENCE [LARGE SCALE GENOMIC DNA]</scope>
    <source>
        <strain evidence="14 15">Sb_GMNB300</strain>
    </source>
</reference>
<dbReference type="GO" id="GO:0048038">
    <property type="term" value="F:quinone binding"/>
    <property type="evidence" value="ECO:0007669"/>
    <property type="project" value="InterPro"/>
</dbReference>
<keyword evidence="6 9" id="KW-0186">Copper</keyword>
<evidence type="ECO:0000256" key="9">
    <source>
        <dbReference type="RuleBase" id="RU000672"/>
    </source>
</evidence>
<dbReference type="InterPro" id="IPR036460">
    <property type="entry name" value="Cu_amine_oxidase_C_sf"/>
</dbReference>
<dbReference type="InterPro" id="IPR015328">
    <property type="entry name" value="DUF1965"/>
</dbReference>
<evidence type="ECO:0000259" key="13">
    <source>
        <dbReference type="Pfam" id="PF09248"/>
    </source>
</evidence>
<dbReference type="GO" id="GO:0009308">
    <property type="term" value="P:amine metabolic process"/>
    <property type="evidence" value="ECO:0007669"/>
    <property type="project" value="UniProtKB-UniRule"/>
</dbReference>
<dbReference type="InterPro" id="IPR015800">
    <property type="entry name" value="Cu_amine_oxidase_N2"/>
</dbReference>
<keyword evidence="4 7" id="KW-0801">TPQ</keyword>
<dbReference type="InParanoid" id="A0A5J5EUN5"/>
<comment type="cofactor">
    <cofactor evidence="9">
        <name>Cu cation</name>
        <dbReference type="ChEBI" id="CHEBI:23378"/>
    </cofactor>
    <text evidence="9">Contains 1 topaquinone per subunit.</text>
</comment>
<organism evidence="14 15">
    <name type="scientific">Sphaerosporella brunnea</name>
    <dbReference type="NCBI Taxonomy" id="1250544"/>
    <lineage>
        <taxon>Eukaryota</taxon>
        <taxon>Fungi</taxon>
        <taxon>Dikarya</taxon>
        <taxon>Ascomycota</taxon>
        <taxon>Pezizomycotina</taxon>
        <taxon>Pezizomycetes</taxon>
        <taxon>Pezizales</taxon>
        <taxon>Pyronemataceae</taxon>
        <taxon>Sphaerosporella</taxon>
    </lineage>
</organism>
<evidence type="ECO:0000256" key="6">
    <source>
        <dbReference type="ARBA" id="ARBA00023008"/>
    </source>
</evidence>
<feature type="modified residue" description="2',4',5'-topaquinone" evidence="8">
    <location>
        <position position="502"/>
    </location>
</feature>
<dbReference type="GO" id="GO:0005507">
    <property type="term" value="F:copper ion binding"/>
    <property type="evidence" value="ECO:0007669"/>
    <property type="project" value="InterPro"/>
</dbReference>
<feature type="domain" description="Copper amine oxidase catalytic" evidence="11">
    <location>
        <begin position="348"/>
        <end position="748"/>
    </location>
</feature>
<evidence type="ECO:0000256" key="4">
    <source>
        <dbReference type="ARBA" id="ARBA00022772"/>
    </source>
</evidence>
<feature type="chain" id="PRO_5023818787" description="Amine oxidase" evidence="10">
    <location>
        <begin position="20"/>
        <end position="813"/>
    </location>
</feature>
<evidence type="ECO:0000259" key="12">
    <source>
        <dbReference type="Pfam" id="PF02727"/>
    </source>
</evidence>
<sequence length="813" mass="89964">MKLLSFLAGALSLTALVEGRLQPRGFRAKNQRGTRHSQVDPRDIAFQKRSSSPPYLYAKRSGGVDSTCVQCYAGSSAAIAAPKENIWAPLSSDEAADVADFLFAHSGYNLTLAANATDNDNTLALVELLAPNKSDALSYLDGAGRPPTRYAHVVLDIRAVPEPYIQDFTVGPLPVVAGVTKLEPLNWPFNKGEGKQRNYNADEDTRSVFLAYLGANMSDITTALWGQKMTGGPNDTLSIWGIDPLWQEDGRIVSWDQFWGNPTGGFDSSTLLPLGLYIKTDITGRDPFKWAVLGLLYNDIFYESLEAFRKAFFAPGFVRLGANVDGSWAHTDREGPVMERDQLYPPIQIAPDGGRFGVDADRRYVEWMDFSFYITFTRDSGVRLYDIKYKGDRIIYELGLQEALAHYAGNDPVQSGTSYLDTYYGFGPWAFELLPGFDCPTYATFLNTSYWTRETHTVHPNSICLFEQDAGYPMSRHTAGTYAASTKNVFFTLRSICTVGNYDYMFSYSFYIDGSVHVDVRASGYIQSAYFAHNEGYGFKIHDNLSGSMHDHVLNFKVDVDILGTQNSVATAAFVAAKETYSWSGGKARSTFKLEKGWVANEDHAKIVFDANSATSYTVVNRDRKNKYGEYRGYKVRPSTGPVHATAVDSSNLHDAAAWSRHHMYITKRKDTEPRSYHAYNSLDPQHPVVNFAKFLDGESLAQEDLALWINLGMHHAPHTGDLPNTAFTSAHAGFVLEPSNYLLANPAKQTIHMARVSFGSAAPAAQAHTFGARPPTCDVAVQRQVADLSTYSGDVSIRKFPFDMRGELVGGA</sequence>
<comment type="caution">
    <text evidence="14">The sequence shown here is derived from an EMBL/GenBank/DDBJ whole genome shotgun (WGS) entry which is preliminary data.</text>
</comment>
<dbReference type="SUPFAM" id="SSF54416">
    <property type="entry name" value="Amine oxidase N-terminal region"/>
    <property type="match status" value="2"/>
</dbReference>
<dbReference type="GO" id="GO:0005886">
    <property type="term" value="C:plasma membrane"/>
    <property type="evidence" value="ECO:0007669"/>
    <property type="project" value="TreeGrafter"/>
</dbReference>
<comment type="PTM">
    <text evidence="8 9">Topaquinone (TPQ) is generated by copper-dependent autoxidation of a specific tyrosyl residue.</text>
</comment>
<evidence type="ECO:0000259" key="11">
    <source>
        <dbReference type="Pfam" id="PF01179"/>
    </source>
</evidence>
<dbReference type="PRINTS" id="PR00766">
    <property type="entry name" value="CUDAOXIDASE"/>
</dbReference>
<evidence type="ECO:0000256" key="2">
    <source>
        <dbReference type="ARBA" id="ARBA00007983"/>
    </source>
</evidence>
<name>A0A5J5EUN5_9PEZI</name>
<evidence type="ECO:0000256" key="8">
    <source>
        <dbReference type="PIRSR" id="PIRSR600269-51"/>
    </source>
</evidence>
<dbReference type="PANTHER" id="PTHR10638:SF20">
    <property type="entry name" value="AMINE OXIDASE"/>
    <property type="match status" value="1"/>
</dbReference>
<proteinExistence type="inferred from homology"/>
<dbReference type="FunFam" id="2.70.98.20:FF:000002">
    <property type="entry name" value="Amine oxidase"/>
    <property type="match status" value="1"/>
</dbReference>